<reference evidence="3 4" key="1">
    <citation type="submission" date="2022-01" db="EMBL/GenBank/DDBJ databases">
        <title>Collection of gut derived symbiotic bacterial strains cultured from healthy donors.</title>
        <authorList>
            <person name="Lin H."/>
            <person name="Kohout C."/>
            <person name="Waligurski E."/>
            <person name="Pamer E.G."/>
        </authorList>
    </citation>
    <scope>NUCLEOTIDE SEQUENCE [LARGE SCALE GENOMIC DNA]</scope>
    <source>
        <strain evidence="3 4">DFI.7.58</strain>
    </source>
</reference>
<accession>A0ABS9MJA4</accession>
<dbReference type="InterPro" id="IPR036388">
    <property type="entry name" value="WH-like_DNA-bd_sf"/>
</dbReference>
<keyword evidence="4" id="KW-1185">Reference proteome</keyword>
<evidence type="ECO:0000256" key="1">
    <source>
        <dbReference type="SAM" id="Coils"/>
    </source>
</evidence>
<feature type="coiled-coil region" evidence="1">
    <location>
        <begin position="122"/>
        <end position="149"/>
    </location>
</feature>
<evidence type="ECO:0000313" key="4">
    <source>
        <dbReference type="Proteomes" id="UP001298681"/>
    </source>
</evidence>
<evidence type="ECO:0000313" key="3">
    <source>
        <dbReference type="EMBL" id="MCG4610884.1"/>
    </source>
</evidence>
<feature type="domain" description="ANTAR" evidence="2">
    <location>
        <begin position="129"/>
        <end position="190"/>
    </location>
</feature>
<organism evidence="3 4">
    <name type="scientific">Anaeromassilibacillus senegalensis</name>
    <dbReference type="NCBI Taxonomy" id="1673717"/>
    <lineage>
        <taxon>Bacteria</taxon>
        <taxon>Bacillati</taxon>
        <taxon>Bacillota</taxon>
        <taxon>Clostridia</taxon>
        <taxon>Eubacteriales</taxon>
        <taxon>Acutalibacteraceae</taxon>
        <taxon>Anaeromassilibacillus</taxon>
    </lineage>
</organism>
<dbReference type="PROSITE" id="PS50921">
    <property type="entry name" value="ANTAR"/>
    <property type="match status" value="1"/>
</dbReference>
<dbReference type="InterPro" id="IPR011006">
    <property type="entry name" value="CheY-like_superfamily"/>
</dbReference>
<keyword evidence="1" id="KW-0175">Coiled coil</keyword>
<evidence type="ECO:0000259" key="2">
    <source>
        <dbReference type="PROSITE" id="PS50921"/>
    </source>
</evidence>
<dbReference type="SMART" id="SM01012">
    <property type="entry name" value="ANTAR"/>
    <property type="match status" value="1"/>
</dbReference>
<dbReference type="RefSeq" id="WP_087232005.1">
    <property type="nucleotide sequence ID" value="NZ_JAKNHQ010000009.1"/>
</dbReference>
<gene>
    <name evidence="3" type="ORF">L0P57_08045</name>
</gene>
<dbReference type="Pfam" id="PF03861">
    <property type="entry name" value="ANTAR"/>
    <property type="match status" value="1"/>
</dbReference>
<protein>
    <submittedName>
        <fullName evidence="3">ANTAR domain-containing protein</fullName>
    </submittedName>
</protein>
<dbReference type="Proteomes" id="UP001298681">
    <property type="component" value="Unassembled WGS sequence"/>
</dbReference>
<dbReference type="PIRSF" id="PIRSF036382">
    <property type="entry name" value="RR_antiterm"/>
    <property type="match status" value="1"/>
</dbReference>
<name>A0ABS9MJA4_9FIRM</name>
<dbReference type="Gene3D" id="1.10.10.10">
    <property type="entry name" value="Winged helix-like DNA-binding domain superfamily/Winged helix DNA-binding domain"/>
    <property type="match status" value="1"/>
</dbReference>
<comment type="caution">
    <text evidence="3">The sequence shown here is derived from an EMBL/GenBank/DDBJ whole genome shotgun (WGS) entry which is preliminary data.</text>
</comment>
<sequence length="197" mass="22129">MMQPKRPCSVLVVSSGQKTGALFKDLLPASNFSPIRSAPTVGEAKRMLVDRPFDILIINTPLSDDFGIQFAIDAAETQGPGILLFVRADLQDPISQKVEDYGILTLPKPVNRQVVYQSVKLLFATRQRLRALEEKATSLQSKMEEIRLVNRAKLLLMEHLKMSEAEAHRHIEKAAMDACVKRRNIAEQIIRTYESSV</sequence>
<dbReference type="EMBL" id="JAKNHQ010000009">
    <property type="protein sequence ID" value="MCG4610884.1"/>
    <property type="molecule type" value="Genomic_DNA"/>
</dbReference>
<proteinExistence type="predicted"/>
<dbReference type="SUPFAM" id="SSF52172">
    <property type="entry name" value="CheY-like"/>
    <property type="match status" value="1"/>
</dbReference>
<dbReference type="InterPro" id="IPR005561">
    <property type="entry name" value="ANTAR"/>
</dbReference>
<dbReference type="InterPro" id="IPR008327">
    <property type="entry name" value="Sig_transdc_resp-reg_antiterm"/>
</dbReference>